<sequence length="231" mass="26737">MKKLLLLIFFIGFLGNSQTIDYKLYDEFLKKHVSEEGIVDYDKVLKNMGQINLIASNFSKISPNKSWTKSEIKTFWINVYNVNVIKLFAENYPLKSINYIRDPFQMKFISYDGEKISLDHIQNEILKPLGDPRVLFVLYSTAISSPKLKNAAYSADTLENELNLATNSFINDPSKNNITAKNCSISKIFEWNITDFMGSNTMVSFINTYSNTRISDDTKISFMEYNWNLFK</sequence>
<feature type="domain" description="DUF547" evidence="1">
    <location>
        <begin position="65"/>
        <end position="170"/>
    </location>
</feature>
<evidence type="ECO:0000259" key="1">
    <source>
        <dbReference type="Pfam" id="PF04784"/>
    </source>
</evidence>
<organism evidence="2 3">
    <name type="scientific">Flavobacterium cucumis</name>
    <dbReference type="NCBI Taxonomy" id="416016"/>
    <lineage>
        <taxon>Bacteria</taxon>
        <taxon>Pseudomonadati</taxon>
        <taxon>Bacteroidota</taxon>
        <taxon>Flavobacteriia</taxon>
        <taxon>Flavobacteriales</taxon>
        <taxon>Flavobacteriaceae</taxon>
        <taxon>Flavobacterium</taxon>
    </lineage>
</organism>
<dbReference type="PANTHER" id="PTHR34386:SF1">
    <property type="entry name" value="GLUTAREDOXIN-LIKE PROTEIN NRDH"/>
    <property type="match status" value="1"/>
</dbReference>
<accession>A0A1M7ZU02</accession>
<dbReference type="InterPro" id="IPR006869">
    <property type="entry name" value="DUF547"/>
</dbReference>
<dbReference type="Proteomes" id="UP000184611">
    <property type="component" value="Unassembled WGS sequence"/>
</dbReference>
<dbReference type="EMBL" id="FRYK01000001">
    <property type="protein sequence ID" value="SHO72283.1"/>
    <property type="molecule type" value="Genomic_DNA"/>
</dbReference>
<evidence type="ECO:0000313" key="3">
    <source>
        <dbReference type="Proteomes" id="UP000184611"/>
    </source>
</evidence>
<dbReference type="PANTHER" id="PTHR34386">
    <property type="entry name" value="GLUTAREDOXIN"/>
    <property type="match status" value="1"/>
</dbReference>
<gene>
    <name evidence="2" type="ORF">SAMN05443547_0611</name>
</gene>
<proteinExistence type="predicted"/>
<dbReference type="Pfam" id="PF04784">
    <property type="entry name" value="DUF547"/>
    <property type="match status" value="1"/>
</dbReference>
<dbReference type="OrthoDB" id="526867at2"/>
<reference evidence="3" key="1">
    <citation type="submission" date="2016-12" db="EMBL/GenBank/DDBJ databases">
        <authorList>
            <person name="Varghese N."/>
            <person name="Submissions S."/>
        </authorList>
    </citation>
    <scope>NUCLEOTIDE SEQUENCE [LARGE SCALE GENOMIC DNA]</scope>
    <source>
        <strain evidence="3">DSM 18830</strain>
    </source>
</reference>
<keyword evidence="3" id="KW-1185">Reference proteome</keyword>
<dbReference type="InterPro" id="IPR051548">
    <property type="entry name" value="Grx-like_ET"/>
</dbReference>
<dbReference type="AlphaFoldDB" id="A0A1M7ZU02"/>
<dbReference type="GO" id="GO:0009055">
    <property type="term" value="F:electron transfer activity"/>
    <property type="evidence" value="ECO:0007669"/>
    <property type="project" value="TreeGrafter"/>
</dbReference>
<dbReference type="RefSeq" id="WP_073581261.1">
    <property type="nucleotide sequence ID" value="NZ_CBCSEA010000001.1"/>
</dbReference>
<dbReference type="GO" id="GO:0045454">
    <property type="term" value="P:cell redox homeostasis"/>
    <property type="evidence" value="ECO:0007669"/>
    <property type="project" value="TreeGrafter"/>
</dbReference>
<evidence type="ECO:0000313" key="2">
    <source>
        <dbReference type="EMBL" id="SHO72283.1"/>
    </source>
</evidence>
<name>A0A1M7ZU02_9FLAO</name>
<protein>
    <recommendedName>
        <fullName evidence="1">DUF547 domain-containing protein</fullName>
    </recommendedName>
</protein>
<dbReference type="STRING" id="416016.SAMN05443547_0611"/>